<protein>
    <submittedName>
        <fullName evidence="1">Uncharacterized protein</fullName>
    </submittedName>
</protein>
<evidence type="ECO:0000313" key="1">
    <source>
        <dbReference type="EMBL" id="MCI79193.1"/>
    </source>
</evidence>
<comment type="caution">
    <text evidence="1">The sequence shown here is derived from an EMBL/GenBank/DDBJ whole genome shotgun (WGS) entry which is preliminary data.</text>
</comment>
<feature type="non-terminal residue" evidence="1">
    <location>
        <position position="1"/>
    </location>
</feature>
<dbReference type="Proteomes" id="UP000265520">
    <property type="component" value="Unassembled WGS sequence"/>
</dbReference>
<name>A0A392UVI3_9FABA</name>
<keyword evidence="2" id="KW-1185">Reference proteome</keyword>
<evidence type="ECO:0000313" key="2">
    <source>
        <dbReference type="Proteomes" id="UP000265520"/>
    </source>
</evidence>
<dbReference type="AlphaFoldDB" id="A0A392UVI3"/>
<dbReference type="EMBL" id="LXQA010968349">
    <property type="protein sequence ID" value="MCI79193.1"/>
    <property type="molecule type" value="Genomic_DNA"/>
</dbReference>
<organism evidence="1 2">
    <name type="scientific">Trifolium medium</name>
    <dbReference type="NCBI Taxonomy" id="97028"/>
    <lineage>
        <taxon>Eukaryota</taxon>
        <taxon>Viridiplantae</taxon>
        <taxon>Streptophyta</taxon>
        <taxon>Embryophyta</taxon>
        <taxon>Tracheophyta</taxon>
        <taxon>Spermatophyta</taxon>
        <taxon>Magnoliopsida</taxon>
        <taxon>eudicotyledons</taxon>
        <taxon>Gunneridae</taxon>
        <taxon>Pentapetalae</taxon>
        <taxon>rosids</taxon>
        <taxon>fabids</taxon>
        <taxon>Fabales</taxon>
        <taxon>Fabaceae</taxon>
        <taxon>Papilionoideae</taxon>
        <taxon>50 kb inversion clade</taxon>
        <taxon>NPAAA clade</taxon>
        <taxon>Hologalegina</taxon>
        <taxon>IRL clade</taxon>
        <taxon>Trifolieae</taxon>
        <taxon>Trifolium</taxon>
    </lineage>
</organism>
<reference evidence="1 2" key="1">
    <citation type="journal article" date="2018" name="Front. Plant Sci.">
        <title>Red Clover (Trifolium pratense) and Zigzag Clover (T. medium) - A Picture of Genomic Similarities and Differences.</title>
        <authorList>
            <person name="Dluhosova J."/>
            <person name="Istvanek J."/>
            <person name="Nedelnik J."/>
            <person name="Repkova J."/>
        </authorList>
    </citation>
    <scope>NUCLEOTIDE SEQUENCE [LARGE SCALE GENOMIC DNA]</scope>
    <source>
        <strain evidence="2">cv. 10/8</strain>
        <tissue evidence="1">Leaf</tissue>
    </source>
</reference>
<accession>A0A392UVI3</accession>
<proteinExistence type="predicted"/>
<sequence length="46" mass="4867">GNMGWGLVCNDRASSVIFSACSADSIKVEPVMAEYVGACNLLWSTI</sequence>